<gene>
    <name evidence="2" type="ORF">DERYTH_LOCUS6284</name>
</gene>
<evidence type="ECO:0000313" key="2">
    <source>
        <dbReference type="EMBL" id="CAG8572638.1"/>
    </source>
</evidence>
<dbReference type="PANTHER" id="PTHR24410">
    <property type="entry name" value="HL07962P-RELATED"/>
    <property type="match status" value="1"/>
</dbReference>
<dbReference type="EMBL" id="CAJVPY010002807">
    <property type="protein sequence ID" value="CAG8572638.1"/>
    <property type="molecule type" value="Genomic_DNA"/>
</dbReference>
<feature type="domain" description="BTB" evidence="1">
    <location>
        <begin position="22"/>
        <end position="95"/>
    </location>
</feature>
<dbReference type="InterPro" id="IPR011333">
    <property type="entry name" value="SKP1/BTB/POZ_sf"/>
</dbReference>
<dbReference type="Gene3D" id="3.30.710.10">
    <property type="entry name" value="Potassium Channel Kv1.1, Chain A"/>
    <property type="match status" value="1"/>
</dbReference>
<dbReference type="PANTHER" id="PTHR24410:SF23">
    <property type="entry name" value="BTB DOMAIN-CONTAINING PROTEIN-RELATED"/>
    <property type="match status" value="1"/>
</dbReference>
<name>A0A9N9BQL1_9GLOM</name>
<reference evidence="2" key="1">
    <citation type="submission" date="2021-06" db="EMBL/GenBank/DDBJ databases">
        <authorList>
            <person name="Kallberg Y."/>
            <person name="Tangrot J."/>
            <person name="Rosling A."/>
        </authorList>
    </citation>
    <scope>NUCLEOTIDE SEQUENCE</scope>
    <source>
        <strain evidence="2">MA453B</strain>
    </source>
</reference>
<dbReference type="SUPFAM" id="SSF54695">
    <property type="entry name" value="POZ domain"/>
    <property type="match status" value="1"/>
</dbReference>
<protein>
    <submittedName>
        <fullName evidence="2">27445_t:CDS:1</fullName>
    </submittedName>
</protein>
<keyword evidence="3" id="KW-1185">Reference proteome</keyword>
<sequence length="667" mass="78227">MKGNSKELALYYKELLQNGYNSDVIIRFGQEESLEKLYAHSLILRARSTFFDTALSSRWAKKEGNSFIIEMKDVPINIFKAVLSYIYTTEVSLNELDGIKFLEFLVEINKLLLSEEIVSKLFSSVQGRFEKLIRSDAIKVLQIVFQNNIFESLQKEFKQHRKFFENILSKDLFNNILNYHLDPNSLPTKARVLPSKKLFSLFFKRFEDDQQIEWTLELLSSSANFADNVLRKLNGAEVLKLIMKTNEFKIQNGMNYILSKNDNAKVILGKLDSVEILEIIEKSEELQIQGAVTKILSNKRISNIILRKFNENDVLKLMRIPNNMKYRKAVDDLLTSDEFIKIILDKLNIELLLQFMKTAVELPTKIIIYKLFTNVNLKLNLMVSLYVEQYLESLIQNDAVGVLQMVFNHDICEIFRDYSIYLICVYPGALFDNPKLIQLDRSILILILQRDDMGKLEEKSICDYLIKWGTAQNKAIIRKNIKTWTSQDYKIFEKSIHEFIPLIRWFKISSKDFKQNQSLFENVIPDNLYQNIVDYHLDPTSSPKGKEVLPPRYLPDIFLLKPRHFKIFESWIEEVDQNDGRKNKNLFNKLQNDFNTSKLARVKKNSLASEYYSDYGPCFGCNKNDFDMYINLDELHISSSNIYPNLKSFIKLKTTLEIEDYEVWNLW</sequence>
<accession>A0A9N9BQL1</accession>
<dbReference type="InterPro" id="IPR051481">
    <property type="entry name" value="BTB-POZ/Galectin-3-binding"/>
</dbReference>
<dbReference type="SMART" id="SM00225">
    <property type="entry name" value="BTB"/>
    <property type="match status" value="1"/>
</dbReference>
<proteinExistence type="predicted"/>
<dbReference type="AlphaFoldDB" id="A0A9N9BQL1"/>
<dbReference type="OrthoDB" id="9997739at2759"/>
<dbReference type="CDD" id="cd18186">
    <property type="entry name" value="BTB_POZ_ZBTB_KLHL-like"/>
    <property type="match status" value="1"/>
</dbReference>
<dbReference type="Proteomes" id="UP000789405">
    <property type="component" value="Unassembled WGS sequence"/>
</dbReference>
<comment type="caution">
    <text evidence="2">The sequence shown here is derived from an EMBL/GenBank/DDBJ whole genome shotgun (WGS) entry which is preliminary data.</text>
</comment>
<dbReference type="InterPro" id="IPR000210">
    <property type="entry name" value="BTB/POZ_dom"/>
</dbReference>
<evidence type="ECO:0000259" key="1">
    <source>
        <dbReference type="PROSITE" id="PS50097"/>
    </source>
</evidence>
<organism evidence="2 3">
    <name type="scientific">Dentiscutata erythropus</name>
    <dbReference type="NCBI Taxonomy" id="1348616"/>
    <lineage>
        <taxon>Eukaryota</taxon>
        <taxon>Fungi</taxon>
        <taxon>Fungi incertae sedis</taxon>
        <taxon>Mucoromycota</taxon>
        <taxon>Glomeromycotina</taxon>
        <taxon>Glomeromycetes</taxon>
        <taxon>Diversisporales</taxon>
        <taxon>Gigasporaceae</taxon>
        <taxon>Dentiscutata</taxon>
    </lineage>
</organism>
<dbReference type="Pfam" id="PF00651">
    <property type="entry name" value="BTB"/>
    <property type="match status" value="1"/>
</dbReference>
<dbReference type="PROSITE" id="PS50097">
    <property type="entry name" value="BTB"/>
    <property type="match status" value="1"/>
</dbReference>
<evidence type="ECO:0000313" key="3">
    <source>
        <dbReference type="Proteomes" id="UP000789405"/>
    </source>
</evidence>